<gene>
    <name evidence="1" type="ORF">MILVUS5_LOCUS33891</name>
</gene>
<proteinExistence type="predicted"/>
<organism evidence="1 2">
    <name type="scientific">Trifolium pratense</name>
    <name type="common">Red clover</name>
    <dbReference type="NCBI Taxonomy" id="57577"/>
    <lineage>
        <taxon>Eukaryota</taxon>
        <taxon>Viridiplantae</taxon>
        <taxon>Streptophyta</taxon>
        <taxon>Embryophyta</taxon>
        <taxon>Tracheophyta</taxon>
        <taxon>Spermatophyta</taxon>
        <taxon>Magnoliopsida</taxon>
        <taxon>eudicotyledons</taxon>
        <taxon>Gunneridae</taxon>
        <taxon>Pentapetalae</taxon>
        <taxon>rosids</taxon>
        <taxon>fabids</taxon>
        <taxon>Fabales</taxon>
        <taxon>Fabaceae</taxon>
        <taxon>Papilionoideae</taxon>
        <taxon>50 kb inversion clade</taxon>
        <taxon>NPAAA clade</taxon>
        <taxon>Hologalegina</taxon>
        <taxon>IRL clade</taxon>
        <taxon>Trifolieae</taxon>
        <taxon>Trifolium</taxon>
    </lineage>
</organism>
<evidence type="ECO:0000313" key="1">
    <source>
        <dbReference type="EMBL" id="CAJ2669747.1"/>
    </source>
</evidence>
<dbReference type="EMBL" id="CASHSV030000615">
    <property type="protein sequence ID" value="CAJ2669747.1"/>
    <property type="molecule type" value="Genomic_DNA"/>
</dbReference>
<keyword evidence="2" id="KW-1185">Reference proteome</keyword>
<protein>
    <submittedName>
        <fullName evidence="1">Uncharacterized protein</fullName>
    </submittedName>
</protein>
<accession>A0ACB0LMT8</accession>
<evidence type="ECO:0000313" key="2">
    <source>
        <dbReference type="Proteomes" id="UP001177021"/>
    </source>
</evidence>
<sequence length="61" mass="7017">MDKIFKFVNVMIIILSLLFVSTQSQVYVPVPCVTDRDCRTSTRSLNSKSPRIMKCRKGYCV</sequence>
<dbReference type="Proteomes" id="UP001177021">
    <property type="component" value="Unassembled WGS sequence"/>
</dbReference>
<name>A0ACB0LMT8_TRIPR</name>
<reference evidence="1" key="1">
    <citation type="submission" date="2023-10" db="EMBL/GenBank/DDBJ databases">
        <authorList>
            <person name="Rodriguez Cubillos JULIANA M."/>
            <person name="De Vega J."/>
        </authorList>
    </citation>
    <scope>NUCLEOTIDE SEQUENCE</scope>
</reference>
<comment type="caution">
    <text evidence="1">The sequence shown here is derived from an EMBL/GenBank/DDBJ whole genome shotgun (WGS) entry which is preliminary data.</text>
</comment>